<gene>
    <name evidence="1" type="ORF">BB934_37325</name>
</gene>
<dbReference type="EMBL" id="CP016618">
    <property type="protein sequence ID" value="ANY83875.1"/>
    <property type="molecule type" value="Genomic_DNA"/>
</dbReference>
<keyword evidence="1" id="KW-0614">Plasmid</keyword>
<reference evidence="1" key="1">
    <citation type="submission" date="2016-07" db="EMBL/GenBank/DDBJ databases">
        <title>Microvirga ossetica sp. nov. a new species of rhizobia isolated from root nodules of the legume species Vicia alpestris Steven originated from North Ossetia region in the Caucasus.</title>
        <authorList>
            <person name="Safronova V.I."/>
            <person name="Kuznetsova I.G."/>
            <person name="Sazanova A.L."/>
            <person name="Belimov A."/>
            <person name="Andronov E."/>
            <person name="Osledkin Y.S."/>
            <person name="Onishchuk O.P."/>
            <person name="Kurchak O.N."/>
            <person name="Shaposhnikov A.I."/>
            <person name="Willems A."/>
            <person name="Tikhonovich I.A."/>
        </authorList>
    </citation>
    <scope>NUCLEOTIDE SEQUENCE [LARGE SCALE GENOMIC DNA]</scope>
    <source>
        <strain evidence="1">V5/3M</strain>
        <plasmid evidence="1">unnamed3</plasmid>
    </source>
</reference>
<name>A0A1B2EV79_9HYPH</name>
<protein>
    <submittedName>
        <fullName evidence="1">Uncharacterized protein</fullName>
    </submittedName>
</protein>
<geneLocation type="plasmid" evidence="1">
    <name>unnamed3</name>
</geneLocation>
<proteinExistence type="predicted"/>
<dbReference type="KEGG" id="moc:BB934_37325"/>
<sequence length="71" mass="7153">MGAIAGEKPAAVLEVAFDEIVTDRRAGLVGVRLLAPRASSGEAVLGGSATGPGDLRLELTCDAGHLANPDR</sequence>
<dbReference type="AlphaFoldDB" id="A0A1B2EV79"/>
<evidence type="ECO:0000313" key="1">
    <source>
        <dbReference type="EMBL" id="ANY83875.1"/>
    </source>
</evidence>
<accession>A0A1B2EV79</accession>
<dbReference type="RefSeq" id="WP_099514842.1">
    <property type="nucleotide sequence ID" value="NZ_CP016618.1"/>
</dbReference>
<organism evidence="1">
    <name type="scientific">Microvirga ossetica</name>
    <dbReference type="NCBI Taxonomy" id="1882682"/>
    <lineage>
        <taxon>Bacteria</taxon>
        <taxon>Pseudomonadati</taxon>
        <taxon>Pseudomonadota</taxon>
        <taxon>Alphaproteobacteria</taxon>
        <taxon>Hyphomicrobiales</taxon>
        <taxon>Methylobacteriaceae</taxon>
        <taxon>Microvirga</taxon>
    </lineage>
</organism>